<dbReference type="EMBL" id="CP050063">
    <property type="protein sequence ID" value="QIP12021.1"/>
    <property type="molecule type" value="Genomic_DNA"/>
</dbReference>
<keyword evidence="8" id="KW-1185">Reference proteome</keyword>
<evidence type="ECO:0000256" key="4">
    <source>
        <dbReference type="ARBA" id="ARBA00022989"/>
    </source>
</evidence>
<feature type="transmembrane region" description="Helical" evidence="6">
    <location>
        <begin position="99"/>
        <end position="123"/>
    </location>
</feature>
<sequence>MKSISLQYVREQIRNTHPRTRKAHLNTIWGLGVKGGGMLISLLLVPITIDYLSKETYGTWLTISSIVTMLSFLDIGIGNGLRNKFSEAVTKDDKILARAYVSTSYLIFGLIQLGLILLFLIFFQFVPWQKIFNTHIKTEPLQLVIMTTFVAMAIKLVLDILTYVLLALQESGRVGFINLLSNILILTGTYTLSKLTHGNLIYLAIITVSSPIIVLLISGYFLYKNQLKAYKPSLSLVRIKHARSLLSLGYKFFFIQISVIVLFYTDNLIITQLFGPSEVTTYNVAFRYFNAASTLFAIAITPYWSAFTEAAVRFDTSWMQKSHRYLQKLWIGLAAIVVLMVIAADYVYSLWVGDRVMVPMELNICMGVFILVSSWNSIIAAVVNGLGKVQLQLYYALFSAVINIPLAILLGKKLNMGASGVILATSLSLLFCSLIGGLQVRKLMSGTAKGIWDK</sequence>
<dbReference type="PANTHER" id="PTHR30250:SF11">
    <property type="entry name" value="O-ANTIGEN TRANSPORTER-RELATED"/>
    <property type="match status" value="1"/>
</dbReference>
<evidence type="ECO:0000313" key="8">
    <source>
        <dbReference type="Proteomes" id="UP000501802"/>
    </source>
</evidence>
<evidence type="ECO:0000256" key="5">
    <source>
        <dbReference type="ARBA" id="ARBA00023136"/>
    </source>
</evidence>
<dbReference type="GO" id="GO:0005886">
    <property type="term" value="C:plasma membrane"/>
    <property type="evidence" value="ECO:0007669"/>
    <property type="project" value="UniProtKB-SubCell"/>
</dbReference>
<name>A0A6G9AHT5_9BACT</name>
<dbReference type="Pfam" id="PF01943">
    <property type="entry name" value="Polysacc_synt"/>
    <property type="match status" value="1"/>
</dbReference>
<feature type="transmembrane region" description="Helical" evidence="6">
    <location>
        <begin position="143"/>
        <end position="168"/>
    </location>
</feature>
<accession>A0A6G9AHT5</accession>
<evidence type="ECO:0000256" key="6">
    <source>
        <dbReference type="SAM" id="Phobius"/>
    </source>
</evidence>
<feature type="transmembrane region" description="Helical" evidence="6">
    <location>
        <begin position="244"/>
        <end position="265"/>
    </location>
</feature>
<proteinExistence type="predicted"/>
<organism evidence="7 8">
    <name type="scientific">Spirosoma aureum</name>
    <dbReference type="NCBI Taxonomy" id="2692134"/>
    <lineage>
        <taxon>Bacteria</taxon>
        <taxon>Pseudomonadati</taxon>
        <taxon>Bacteroidota</taxon>
        <taxon>Cytophagia</taxon>
        <taxon>Cytophagales</taxon>
        <taxon>Cytophagaceae</taxon>
        <taxon>Spirosoma</taxon>
    </lineage>
</organism>
<keyword evidence="2" id="KW-1003">Cell membrane</keyword>
<dbReference type="InterPro" id="IPR050833">
    <property type="entry name" value="Poly_Biosynth_Transport"/>
</dbReference>
<feature type="transmembrane region" description="Helical" evidence="6">
    <location>
        <begin position="199"/>
        <end position="223"/>
    </location>
</feature>
<evidence type="ECO:0000256" key="1">
    <source>
        <dbReference type="ARBA" id="ARBA00004651"/>
    </source>
</evidence>
<dbReference type="Proteomes" id="UP000501802">
    <property type="component" value="Chromosome"/>
</dbReference>
<evidence type="ECO:0000256" key="2">
    <source>
        <dbReference type="ARBA" id="ARBA00022475"/>
    </source>
</evidence>
<protein>
    <submittedName>
        <fullName evidence="7">Oligosaccharide flippase family protein</fullName>
    </submittedName>
</protein>
<comment type="subcellular location">
    <subcellularLocation>
        <location evidence="1">Cell membrane</location>
        <topology evidence="1">Multi-pass membrane protein</topology>
    </subcellularLocation>
</comment>
<dbReference type="RefSeq" id="WP_167205772.1">
    <property type="nucleotide sequence ID" value="NZ_CP050063.1"/>
</dbReference>
<feature type="transmembrane region" description="Helical" evidence="6">
    <location>
        <begin position="23"/>
        <end position="45"/>
    </location>
</feature>
<reference evidence="7 8" key="1">
    <citation type="submission" date="2020-03" db="EMBL/GenBank/DDBJ databases">
        <authorList>
            <person name="Kim M.K."/>
        </authorList>
    </citation>
    <scope>NUCLEOTIDE SEQUENCE [LARGE SCALE GENOMIC DNA]</scope>
    <source>
        <strain evidence="7 8">BT328</strain>
    </source>
</reference>
<dbReference type="AlphaFoldDB" id="A0A6G9AHT5"/>
<gene>
    <name evidence="7" type="ORF">G8759_04925</name>
</gene>
<feature type="transmembrane region" description="Helical" evidence="6">
    <location>
        <begin position="57"/>
        <end position="78"/>
    </location>
</feature>
<evidence type="ECO:0000256" key="3">
    <source>
        <dbReference type="ARBA" id="ARBA00022692"/>
    </source>
</evidence>
<feature type="transmembrane region" description="Helical" evidence="6">
    <location>
        <begin position="175"/>
        <end position="193"/>
    </location>
</feature>
<feature type="transmembrane region" description="Helical" evidence="6">
    <location>
        <begin position="285"/>
        <end position="308"/>
    </location>
</feature>
<evidence type="ECO:0000313" key="7">
    <source>
        <dbReference type="EMBL" id="QIP12021.1"/>
    </source>
</evidence>
<dbReference type="PANTHER" id="PTHR30250">
    <property type="entry name" value="PST FAMILY PREDICTED COLANIC ACID TRANSPORTER"/>
    <property type="match status" value="1"/>
</dbReference>
<feature type="transmembrane region" description="Helical" evidence="6">
    <location>
        <begin position="329"/>
        <end position="348"/>
    </location>
</feature>
<keyword evidence="3 6" id="KW-0812">Transmembrane</keyword>
<feature type="transmembrane region" description="Helical" evidence="6">
    <location>
        <begin position="368"/>
        <end position="386"/>
    </location>
</feature>
<keyword evidence="5 6" id="KW-0472">Membrane</keyword>
<dbReference type="InterPro" id="IPR002797">
    <property type="entry name" value="Polysacc_synth"/>
</dbReference>
<feature type="transmembrane region" description="Helical" evidence="6">
    <location>
        <begin position="417"/>
        <end position="438"/>
    </location>
</feature>
<keyword evidence="4 6" id="KW-1133">Transmembrane helix</keyword>
<feature type="transmembrane region" description="Helical" evidence="6">
    <location>
        <begin position="393"/>
        <end position="411"/>
    </location>
</feature>
<dbReference type="KEGG" id="spib:G8759_04925"/>